<evidence type="ECO:0000256" key="5">
    <source>
        <dbReference type="ARBA" id="ARBA00022679"/>
    </source>
</evidence>
<evidence type="ECO:0000256" key="10">
    <source>
        <dbReference type="SAM" id="Phobius"/>
    </source>
</evidence>
<feature type="transmembrane region" description="Helical" evidence="10">
    <location>
        <begin position="131"/>
        <end position="162"/>
    </location>
</feature>
<comment type="caution">
    <text evidence="11">The sequence shown here is derived from an EMBL/GenBank/DDBJ whole genome shotgun (WGS) entry which is preliminary data.</text>
</comment>
<dbReference type="PANTHER" id="PTHR12468">
    <property type="entry name" value="GPI MANNOSYLTRANSFERASE 2"/>
    <property type="match status" value="1"/>
</dbReference>
<keyword evidence="3" id="KW-0337">GPI-anchor biosynthesis</keyword>
<keyword evidence="9 10" id="KW-0472">Membrane</keyword>
<evidence type="ECO:0000256" key="2">
    <source>
        <dbReference type="ARBA" id="ARBA00004687"/>
    </source>
</evidence>
<dbReference type="GO" id="GO:0000009">
    <property type="term" value="F:alpha-1,6-mannosyltransferase activity"/>
    <property type="evidence" value="ECO:0007669"/>
    <property type="project" value="InterPro"/>
</dbReference>
<evidence type="ECO:0000313" key="12">
    <source>
        <dbReference type="Proteomes" id="UP000179219"/>
    </source>
</evidence>
<keyword evidence="7" id="KW-0256">Endoplasmic reticulum</keyword>
<dbReference type="EMBL" id="MGFP01000044">
    <property type="protein sequence ID" value="OGM08586.1"/>
    <property type="molecule type" value="Genomic_DNA"/>
</dbReference>
<evidence type="ECO:0000256" key="6">
    <source>
        <dbReference type="ARBA" id="ARBA00022692"/>
    </source>
</evidence>
<evidence type="ECO:0000256" key="4">
    <source>
        <dbReference type="ARBA" id="ARBA00022676"/>
    </source>
</evidence>
<feature type="transmembrane region" description="Helical" evidence="10">
    <location>
        <begin position="274"/>
        <end position="301"/>
    </location>
</feature>
<dbReference type="AlphaFoldDB" id="A0A1F7X0H8"/>
<feature type="transmembrane region" description="Helical" evidence="10">
    <location>
        <begin position="338"/>
        <end position="356"/>
    </location>
</feature>
<feature type="transmembrane region" description="Helical" evidence="10">
    <location>
        <begin position="363"/>
        <end position="384"/>
    </location>
</feature>
<protein>
    <recommendedName>
        <fullName evidence="13">Glycosyltransferase RgtA/B/C/D-like domain-containing protein</fullName>
    </recommendedName>
</protein>
<dbReference type="InterPro" id="IPR007315">
    <property type="entry name" value="PIG-V/Gpi18"/>
</dbReference>
<dbReference type="UniPathway" id="UPA00196"/>
<dbReference type="GO" id="GO:0004376">
    <property type="term" value="F:GPI mannosyltransferase activity"/>
    <property type="evidence" value="ECO:0007669"/>
    <property type="project" value="InterPro"/>
</dbReference>
<feature type="transmembrane region" description="Helical" evidence="10">
    <location>
        <begin position="313"/>
        <end position="332"/>
    </location>
</feature>
<dbReference type="PANTHER" id="PTHR12468:SF2">
    <property type="entry name" value="GPI MANNOSYLTRANSFERASE 2"/>
    <property type="match status" value="1"/>
</dbReference>
<evidence type="ECO:0008006" key="13">
    <source>
        <dbReference type="Google" id="ProtNLM"/>
    </source>
</evidence>
<evidence type="ECO:0000256" key="7">
    <source>
        <dbReference type="ARBA" id="ARBA00022824"/>
    </source>
</evidence>
<feature type="transmembrane region" description="Helical" evidence="10">
    <location>
        <begin position="6"/>
        <end position="25"/>
    </location>
</feature>
<comment type="pathway">
    <text evidence="2">Glycolipid biosynthesis; glycosylphosphatidylinositol-anchor biosynthesis.</text>
</comment>
<dbReference type="GO" id="GO:0031501">
    <property type="term" value="C:mannosyltransferase complex"/>
    <property type="evidence" value="ECO:0007669"/>
    <property type="project" value="TreeGrafter"/>
</dbReference>
<gene>
    <name evidence="11" type="ORF">A2159_03040</name>
</gene>
<keyword evidence="6 10" id="KW-0812">Transmembrane</keyword>
<keyword evidence="4" id="KW-0328">Glycosyltransferase</keyword>
<feature type="transmembrane region" description="Helical" evidence="10">
    <location>
        <begin position="210"/>
        <end position="229"/>
    </location>
</feature>
<accession>A0A1F7X0H8</accession>
<feature type="transmembrane region" description="Helical" evidence="10">
    <location>
        <begin position="95"/>
        <end position="119"/>
    </location>
</feature>
<dbReference type="Proteomes" id="UP000179219">
    <property type="component" value="Unassembled WGS sequence"/>
</dbReference>
<feature type="transmembrane region" description="Helical" evidence="10">
    <location>
        <begin position="70"/>
        <end position="89"/>
    </location>
</feature>
<sequence>MNVKKVLFLFIGWRMLLFLFLFLSIQKLQLQQYFIGGGMSAYVKNPYLWSWINFDGEHYLSIARDGYMPLTYFYFPLYPLFVRLVANILGGTFRIYAITGLVISHIAFFIGIIGLIKLTRLDYSIKITKQLIILLLLFPTSFYFISYYTEGLFFALVIWAFYFARKNIWVLAGILGGLSSATRVLGIALFPALIAEYFIAKRSLRIGRDFINLLLIPIGLLIYMLFLKIRTGDALEFFNNVGIFGQQRSANLIILPQVFYRYIFKILPNVNYNYFPAVFSTWMELIVGIIFAITVIWAIIISLNKIKGTKMHLGYTIFLIMGYLIPPLSGSFSSLPRYVLILFPGFMLISVFLLTLPRIIRTGTLIISGLSLAIATVFFSRGYWVA</sequence>
<evidence type="ECO:0000313" key="11">
    <source>
        <dbReference type="EMBL" id="OGM08586.1"/>
    </source>
</evidence>
<evidence type="ECO:0000256" key="8">
    <source>
        <dbReference type="ARBA" id="ARBA00022989"/>
    </source>
</evidence>
<keyword evidence="5" id="KW-0808">Transferase</keyword>
<reference evidence="11 12" key="1">
    <citation type="journal article" date="2016" name="Nat. Commun.">
        <title>Thousands of microbial genomes shed light on interconnected biogeochemical processes in an aquifer system.</title>
        <authorList>
            <person name="Anantharaman K."/>
            <person name="Brown C.T."/>
            <person name="Hug L.A."/>
            <person name="Sharon I."/>
            <person name="Castelle C.J."/>
            <person name="Probst A.J."/>
            <person name="Thomas B.C."/>
            <person name="Singh A."/>
            <person name="Wilkins M.J."/>
            <person name="Karaoz U."/>
            <person name="Brodie E.L."/>
            <person name="Williams K.H."/>
            <person name="Hubbard S.S."/>
            <person name="Banfield J.F."/>
        </authorList>
    </citation>
    <scope>NUCLEOTIDE SEQUENCE [LARGE SCALE GENOMIC DNA]</scope>
</reference>
<evidence type="ECO:0000256" key="1">
    <source>
        <dbReference type="ARBA" id="ARBA00004477"/>
    </source>
</evidence>
<evidence type="ECO:0000256" key="3">
    <source>
        <dbReference type="ARBA" id="ARBA00022502"/>
    </source>
</evidence>
<dbReference type="GO" id="GO:0016020">
    <property type="term" value="C:membrane"/>
    <property type="evidence" value="ECO:0007669"/>
    <property type="project" value="GOC"/>
</dbReference>
<feature type="transmembrane region" description="Helical" evidence="10">
    <location>
        <begin position="168"/>
        <end position="198"/>
    </location>
</feature>
<dbReference type="GO" id="GO:0006506">
    <property type="term" value="P:GPI anchor biosynthetic process"/>
    <property type="evidence" value="ECO:0007669"/>
    <property type="project" value="UniProtKB-UniPathway"/>
</dbReference>
<name>A0A1F7X0H8_9BACT</name>
<comment type="subcellular location">
    <subcellularLocation>
        <location evidence="1">Endoplasmic reticulum membrane</location>
        <topology evidence="1">Multi-pass membrane protein</topology>
    </subcellularLocation>
</comment>
<proteinExistence type="predicted"/>
<organism evidence="11 12">
    <name type="scientific">Candidatus Woesebacteria bacterium RBG_13_34_9</name>
    <dbReference type="NCBI Taxonomy" id="1802477"/>
    <lineage>
        <taxon>Bacteria</taxon>
        <taxon>Candidatus Woeseibacteriota</taxon>
    </lineage>
</organism>
<keyword evidence="8 10" id="KW-1133">Transmembrane helix</keyword>
<evidence type="ECO:0000256" key="9">
    <source>
        <dbReference type="ARBA" id="ARBA00023136"/>
    </source>
</evidence>